<reference evidence="1 2" key="1">
    <citation type="journal article" date="2016" name="Nat. Commun.">
        <title>Ectomycorrhizal ecology is imprinted in the genome of the dominant symbiotic fungus Cenococcum geophilum.</title>
        <authorList>
            <consortium name="DOE Joint Genome Institute"/>
            <person name="Peter M."/>
            <person name="Kohler A."/>
            <person name="Ohm R.A."/>
            <person name="Kuo A."/>
            <person name="Krutzmann J."/>
            <person name="Morin E."/>
            <person name="Arend M."/>
            <person name="Barry K.W."/>
            <person name="Binder M."/>
            <person name="Choi C."/>
            <person name="Clum A."/>
            <person name="Copeland A."/>
            <person name="Grisel N."/>
            <person name="Haridas S."/>
            <person name="Kipfer T."/>
            <person name="LaButti K."/>
            <person name="Lindquist E."/>
            <person name="Lipzen A."/>
            <person name="Maire R."/>
            <person name="Meier B."/>
            <person name="Mihaltcheva S."/>
            <person name="Molinier V."/>
            <person name="Murat C."/>
            <person name="Poggeler S."/>
            <person name="Quandt C.A."/>
            <person name="Sperisen C."/>
            <person name="Tritt A."/>
            <person name="Tisserant E."/>
            <person name="Crous P.W."/>
            <person name="Henrissat B."/>
            <person name="Nehls U."/>
            <person name="Egli S."/>
            <person name="Spatafora J.W."/>
            <person name="Grigoriev I.V."/>
            <person name="Martin F.M."/>
        </authorList>
    </citation>
    <scope>NUCLEOTIDE SEQUENCE [LARGE SCALE GENOMIC DNA]</scope>
    <source>
        <strain evidence="1 2">1.58</strain>
    </source>
</reference>
<evidence type="ECO:0000313" key="2">
    <source>
        <dbReference type="Proteomes" id="UP000250078"/>
    </source>
</evidence>
<dbReference type="EMBL" id="KV748247">
    <property type="protein sequence ID" value="OCK88186.1"/>
    <property type="molecule type" value="Genomic_DNA"/>
</dbReference>
<organism evidence="1 2">
    <name type="scientific">Cenococcum geophilum 1.58</name>
    <dbReference type="NCBI Taxonomy" id="794803"/>
    <lineage>
        <taxon>Eukaryota</taxon>
        <taxon>Fungi</taxon>
        <taxon>Dikarya</taxon>
        <taxon>Ascomycota</taxon>
        <taxon>Pezizomycotina</taxon>
        <taxon>Dothideomycetes</taxon>
        <taxon>Pleosporomycetidae</taxon>
        <taxon>Gloniales</taxon>
        <taxon>Gloniaceae</taxon>
        <taxon>Cenococcum</taxon>
    </lineage>
</organism>
<gene>
    <name evidence="1" type="ORF">K441DRAFT_669534</name>
</gene>
<proteinExistence type="predicted"/>
<protein>
    <submittedName>
        <fullName evidence="1">Uncharacterized protein</fullName>
    </submittedName>
</protein>
<evidence type="ECO:0000313" key="1">
    <source>
        <dbReference type="EMBL" id="OCK88186.1"/>
    </source>
</evidence>
<sequence>MVKTPESIEHHLSICDSIPEGTSFPRPLALRLPQCRQDGKDKKPHYKKSPSRQAQAAELRSYFNIFTDPNFKGKRGQCHYCQKIVGIKAQSIEDHLSTCQKLPMDITFSRAPRRKPIYCRECGSSFPRELKSRHIIECKKTFFYCNTCRKSRLLVAESEAHSQTCELAFKVCWKCNKLQHITDLDSHHKRCPFKKCNHCKLQILDVAAHRSNCKSWTCWKCFSVLVVTDLKEHKRTCPFKVCSKCRKTRIPEGEYEKHYADCQACVCYGCGDHNILDLTEHHRICAYAKCTHCRKFH</sequence>
<accession>A0ACC8EPC7</accession>
<name>A0ACC8EPC7_9PEZI</name>
<dbReference type="Proteomes" id="UP000250078">
    <property type="component" value="Unassembled WGS sequence"/>
</dbReference>
<keyword evidence="2" id="KW-1185">Reference proteome</keyword>